<organism evidence="1 2">
    <name type="scientific">Nguyenibacter vanlangensis</name>
    <dbReference type="NCBI Taxonomy" id="1216886"/>
    <lineage>
        <taxon>Bacteria</taxon>
        <taxon>Pseudomonadati</taxon>
        <taxon>Pseudomonadota</taxon>
        <taxon>Alphaproteobacteria</taxon>
        <taxon>Acetobacterales</taxon>
        <taxon>Acetobacteraceae</taxon>
        <taxon>Nguyenibacter</taxon>
    </lineage>
</organism>
<reference evidence="1 2" key="1">
    <citation type="submission" date="2024-04" db="EMBL/GenBank/DDBJ databases">
        <title>Complete genome sequence of Nguyenibacter vanlangesis HBCM-1154, a strain capable of nitrogen fixation, IAA production, and phosphorus solubilization isolated from sugarcane soil.</title>
        <authorList>
            <person name="MY HANH P."/>
        </authorList>
    </citation>
    <scope>NUCLEOTIDE SEQUENCE [LARGE SCALE GENOMIC DNA]</scope>
    <source>
        <strain evidence="1 2">HBCM 1154</strain>
    </source>
</reference>
<evidence type="ECO:0000313" key="1">
    <source>
        <dbReference type="EMBL" id="XAE41347.1"/>
    </source>
</evidence>
<protein>
    <submittedName>
        <fullName evidence="1">DUF29 domain-containing protein</fullName>
    </submittedName>
</protein>
<accession>A0ABZ3D0R4</accession>
<dbReference type="PANTHER" id="PTHR34235:SF4">
    <property type="entry name" value="SLR0291 PROTEIN"/>
    <property type="match status" value="1"/>
</dbReference>
<dbReference type="PANTHER" id="PTHR34235">
    <property type="entry name" value="SLR1203 PROTEIN-RELATED"/>
    <property type="match status" value="1"/>
</dbReference>
<dbReference type="RefSeq" id="WP_342627301.1">
    <property type="nucleotide sequence ID" value="NZ_CP152276.1"/>
</dbReference>
<name>A0ABZ3D0R4_9PROT</name>
<dbReference type="EMBL" id="CP152276">
    <property type="protein sequence ID" value="XAE41347.1"/>
    <property type="molecule type" value="Genomic_DNA"/>
</dbReference>
<dbReference type="Gene3D" id="1.20.1220.20">
    <property type="entry name" value="Uncharcterised protein PF01724"/>
    <property type="match status" value="1"/>
</dbReference>
<dbReference type="Proteomes" id="UP001449795">
    <property type="component" value="Chromosome"/>
</dbReference>
<gene>
    <name evidence="1" type="ORF">AAC691_13650</name>
</gene>
<evidence type="ECO:0000313" key="2">
    <source>
        <dbReference type="Proteomes" id="UP001449795"/>
    </source>
</evidence>
<dbReference type="InterPro" id="IPR002636">
    <property type="entry name" value="DUF29"/>
</dbReference>
<sequence>MPISYDQDIVAWATEQARLIRAGQFDQLDIEHIADEIEDVGKSEKRELTSRMAVLITHLLKWLYQPSARSSSWSGSIREQRKRIARALEETPSLKTSLVDPKWLGDAWSDGLARALEETGLDTLPEAPIWTAELMLTEGWLPG</sequence>
<proteinExistence type="predicted"/>
<keyword evidence="2" id="KW-1185">Reference proteome</keyword>
<dbReference type="Pfam" id="PF01724">
    <property type="entry name" value="DUF29"/>
    <property type="match status" value="1"/>
</dbReference>